<dbReference type="PANTHER" id="PTHR37488:SF2">
    <property type="entry name" value="DUF1275 DOMAIN-CONTAINING PROTEIN"/>
    <property type="match status" value="1"/>
</dbReference>
<feature type="transmembrane region" description="Helical" evidence="1">
    <location>
        <begin position="130"/>
        <end position="147"/>
    </location>
</feature>
<dbReference type="Proteomes" id="UP001212326">
    <property type="component" value="Chromosome"/>
</dbReference>
<dbReference type="RefSeq" id="WP_270084064.1">
    <property type="nucleotide sequence ID" value="NZ_CP115300.1"/>
</dbReference>
<keyword evidence="1" id="KW-1133">Transmembrane helix</keyword>
<gene>
    <name evidence="2" type="ORF">O1G22_29350</name>
</gene>
<protein>
    <submittedName>
        <fullName evidence="2">YoaK family protein</fullName>
    </submittedName>
</protein>
<organism evidence="2 3">
    <name type="scientific">Streptomyces camelliae</name>
    <dbReference type="NCBI Taxonomy" id="3004093"/>
    <lineage>
        <taxon>Bacteria</taxon>
        <taxon>Bacillati</taxon>
        <taxon>Actinomycetota</taxon>
        <taxon>Actinomycetes</taxon>
        <taxon>Kitasatosporales</taxon>
        <taxon>Streptomycetaceae</taxon>
        <taxon>Streptomyces</taxon>
    </lineage>
</organism>
<evidence type="ECO:0000313" key="3">
    <source>
        <dbReference type="Proteomes" id="UP001212326"/>
    </source>
</evidence>
<evidence type="ECO:0000313" key="2">
    <source>
        <dbReference type="EMBL" id="WBO66616.1"/>
    </source>
</evidence>
<dbReference type="EMBL" id="CP115300">
    <property type="protein sequence ID" value="WBO66616.1"/>
    <property type="molecule type" value="Genomic_DNA"/>
</dbReference>
<dbReference type="PANTHER" id="PTHR37488">
    <property type="entry name" value="DUF1275 DOMAIN-CONTAINING PROTEIN"/>
    <property type="match status" value="1"/>
</dbReference>
<reference evidence="2 3" key="1">
    <citation type="submission" date="2022-12" db="EMBL/GenBank/DDBJ databases">
        <authorList>
            <person name="Mo P."/>
        </authorList>
    </citation>
    <scope>NUCLEOTIDE SEQUENCE [LARGE SCALE GENOMIC DNA]</scope>
    <source>
        <strain evidence="2 3">HUAS 2-6</strain>
    </source>
</reference>
<keyword evidence="3" id="KW-1185">Reference proteome</keyword>
<feature type="transmembrane region" description="Helical" evidence="1">
    <location>
        <begin position="211"/>
        <end position="229"/>
    </location>
</feature>
<keyword evidence="1" id="KW-0472">Membrane</keyword>
<keyword evidence="1" id="KW-0812">Transmembrane</keyword>
<dbReference type="Pfam" id="PF06912">
    <property type="entry name" value="DUF1275"/>
    <property type="match status" value="1"/>
</dbReference>
<evidence type="ECO:0000256" key="1">
    <source>
        <dbReference type="SAM" id="Phobius"/>
    </source>
</evidence>
<proteinExistence type="predicted"/>
<name>A0ABY7P7U6_9ACTN</name>
<dbReference type="InterPro" id="IPR010699">
    <property type="entry name" value="DUF1275"/>
</dbReference>
<feature type="transmembrane region" description="Helical" evidence="1">
    <location>
        <begin position="21"/>
        <end position="43"/>
    </location>
</feature>
<sequence>MTTASQAGTPAPDPEMRGLRLVIVLLALTVVSGLIDAVSYLGLGRVFTANMTGNVVVLGFAAAGAPGFSVPHTATSLGCFLLGAVTGGRLAARYSGGSRRAWARLTLAAEAVLVAVSAVVAFAWPHATGTVYALIALTGYAMGLRNATVRKLRIPDLTTTVLTMTLTGLASESRFGDATSRREPRRTAAVLAMLAGACLGAWLVLHHGLGIPLALAAAVSAVLALVASGKE</sequence>
<feature type="transmembrane region" description="Helical" evidence="1">
    <location>
        <begin position="188"/>
        <end position="205"/>
    </location>
</feature>
<feature type="transmembrane region" description="Helical" evidence="1">
    <location>
        <begin position="55"/>
        <end position="84"/>
    </location>
</feature>
<feature type="transmembrane region" description="Helical" evidence="1">
    <location>
        <begin position="105"/>
        <end position="124"/>
    </location>
</feature>
<accession>A0ABY7P7U6</accession>